<proteinExistence type="predicted"/>
<feature type="transmembrane region" description="Helical" evidence="1">
    <location>
        <begin position="94"/>
        <end position="112"/>
    </location>
</feature>
<keyword evidence="3" id="KW-1185">Reference proteome</keyword>
<organism evidence="2 3">
    <name type="scientific">Streptomyces tagetis</name>
    <dbReference type="NCBI Taxonomy" id="2820809"/>
    <lineage>
        <taxon>Bacteria</taxon>
        <taxon>Bacillati</taxon>
        <taxon>Actinomycetota</taxon>
        <taxon>Actinomycetes</taxon>
        <taxon>Kitasatosporales</taxon>
        <taxon>Streptomycetaceae</taxon>
        <taxon>Streptomyces</taxon>
    </lineage>
</organism>
<dbReference type="RefSeq" id="WP_210871180.1">
    <property type="nucleotide sequence ID" value="NZ_JAGPNL010000002.1"/>
</dbReference>
<accession>A0A941B0B4</accession>
<keyword evidence="1" id="KW-0472">Membrane</keyword>
<dbReference type="AlphaFoldDB" id="A0A941B0B4"/>
<reference evidence="2" key="1">
    <citation type="submission" date="2021-04" db="EMBL/GenBank/DDBJ databases">
        <title>Genome seq and assembly of Streptomyces sp. RG38.</title>
        <authorList>
            <person name="Chhetri G."/>
        </authorList>
    </citation>
    <scope>NUCLEOTIDE SEQUENCE</scope>
    <source>
        <strain evidence="2">RG38</strain>
    </source>
</reference>
<evidence type="ECO:0000313" key="3">
    <source>
        <dbReference type="Proteomes" id="UP000677875"/>
    </source>
</evidence>
<dbReference type="EMBL" id="JAGPNL010000002">
    <property type="protein sequence ID" value="MBQ0827140.1"/>
    <property type="molecule type" value="Genomic_DNA"/>
</dbReference>
<sequence>MSGEALLAAGYVVLLLLVAAGLSLYDRQSTGAWESRVFAGYHRATEQAPESPGPDTWPHSEVHRFHGAVSVSVCVIALVLASAEAVRHHAPAEIALLAAVCLPHGGYLAVLVRRLRRARVSPPR</sequence>
<evidence type="ECO:0000313" key="2">
    <source>
        <dbReference type="EMBL" id="MBQ0827140.1"/>
    </source>
</evidence>
<evidence type="ECO:0000256" key="1">
    <source>
        <dbReference type="SAM" id="Phobius"/>
    </source>
</evidence>
<name>A0A941B0B4_9ACTN</name>
<feature type="transmembrane region" description="Helical" evidence="1">
    <location>
        <begin position="6"/>
        <end position="25"/>
    </location>
</feature>
<protein>
    <submittedName>
        <fullName evidence="2">Uncharacterized protein</fullName>
    </submittedName>
</protein>
<dbReference type="Proteomes" id="UP000677875">
    <property type="component" value="Unassembled WGS sequence"/>
</dbReference>
<keyword evidence="1" id="KW-1133">Transmembrane helix</keyword>
<comment type="caution">
    <text evidence="2">The sequence shown here is derived from an EMBL/GenBank/DDBJ whole genome shotgun (WGS) entry which is preliminary data.</text>
</comment>
<keyword evidence="1" id="KW-0812">Transmembrane</keyword>
<feature type="transmembrane region" description="Helical" evidence="1">
    <location>
        <begin position="65"/>
        <end position="82"/>
    </location>
</feature>
<gene>
    <name evidence="2" type="ORF">J5Y05_11530</name>
</gene>